<keyword evidence="10" id="KW-0472">Membrane</keyword>
<keyword evidence="6 13" id="KW-0418">Kinase</keyword>
<evidence type="ECO:0000256" key="7">
    <source>
        <dbReference type="ARBA" id="ARBA00022840"/>
    </source>
</evidence>
<feature type="coiled-coil region" evidence="9">
    <location>
        <begin position="147"/>
        <end position="177"/>
    </location>
</feature>
<dbReference type="RefSeq" id="WP_378324111.1">
    <property type="nucleotide sequence ID" value="NZ_JBHTGP010000013.1"/>
</dbReference>
<evidence type="ECO:0000256" key="3">
    <source>
        <dbReference type="ARBA" id="ARBA00022553"/>
    </source>
</evidence>
<keyword evidence="9" id="KW-0175">Coiled coil</keyword>
<reference evidence="14" key="1">
    <citation type="journal article" date="2019" name="Int. J. Syst. Evol. Microbiol.">
        <title>The Global Catalogue of Microorganisms (GCM) 10K type strain sequencing project: providing services to taxonomists for standard genome sequencing and annotation.</title>
        <authorList>
            <consortium name="The Broad Institute Genomics Platform"/>
            <consortium name="The Broad Institute Genome Sequencing Center for Infectious Disease"/>
            <person name="Wu L."/>
            <person name="Ma J."/>
        </authorList>
    </citation>
    <scope>NUCLEOTIDE SEQUENCE [LARGE SCALE GENOMIC DNA]</scope>
    <source>
        <strain evidence="14">JCM 9371</strain>
    </source>
</reference>
<name>A0ABW2XRT6_9ACTN</name>
<keyword evidence="7" id="KW-0067">ATP-binding</keyword>
<dbReference type="Pfam" id="PF07730">
    <property type="entry name" value="HisKA_3"/>
    <property type="match status" value="1"/>
</dbReference>
<evidence type="ECO:0000256" key="8">
    <source>
        <dbReference type="ARBA" id="ARBA00023012"/>
    </source>
</evidence>
<dbReference type="PANTHER" id="PTHR24421">
    <property type="entry name" value="NITRATE/NITRITE SENSOR PROTEIN NARX-RELATED"/>
    <property type="match status" value="1"/>
</dbReference>
<protein>
    <recommendedName>
        <fullName evidence="2">histidine kinase</fullName>
        <ecNumber evidence="2">2.7.13.3</ecNumber>
    </recommendedName>
</protein>
<evidence type="ECO:0000259" key="11">
    <source>
        <dbReference type="Pfam" id="PF07730"/>
    </source>
</evidence>
<evidence type="ECO:0000256" key="10">
    <source>
        <dbReference type="SAM" id="Phobius"/>
    </source>
</evidence>
<accession>A0ABW2XRT6</accession>
<feature type="domain" description="Signal transduction histidine kinase subgroup 3 dimerisation and phosphoacceptor" evidence="11">
    <location>
        <begin position="175"/>
        <end position="238"/>
    </location>
</feature>
<dbReference type="CDD" id="cd16917">
    <property type="entry name" value="HATPase_UhpB-NarQ-NarX-like"/>
    <property type="match status" value="1"/>
</dbReference>
<dbReference type="Proteomes" id="UP001597063">
    <property type="component" value="Unassembled WGS sequence"/>
</dbReference>
<evidence type="ECO:0000313" key="13">
    <source>
        <dbReference type="EMBL" id="MFD0688435.1"/>
    </source>
</evidence>
<keyword evidence="14" id="KW-1185">Reference proteome</keyword>
<dbReference type="EMBL" id="JBHTGP010000013">
    <property type="protein sequence ID" value="MFD0688435.1"/>
    <property type="molecule type" value="Genomic_DNA"/>
</dbReference>
<organism evidence="13 14">
    <name type="scientific">Actinomadura fibrosa</name>
    <dbReference type="NCBI Taxonomy" id="111802"/>
    <lineage>
        <taxon>Bacteria</taxon>
        <taxon>Bacillati</taxon>
        <taxon>Actinomycetota</taxon>
        <taxon>Actinomycetes</taxon>
        <taxon>Streptosporangiales</taxon>
        <taxon>Thermomonosporaceae</taxon>
        <taxon>Actinomadura</taxon>
    </lineage>
</organism>
<dbReference type="Pfam" id="PF23539">
    <property type="entry name" value="DUF7134"/>
    <property type="match status" value="1"/>
</dbReference>
<dbReference type="Gene3D" id="3.30.565.10">
    <property type="entry name" value="Histidine kinase-like ATPase, C-terminal domain"/>
    <property type="match status" value="1"/>
</dbReference>
<feature type="transmembrane region" description="Helical" evidence="10">
    <location>
        <begin position="126"/>
        <end position="144"/>
    </location>
</feature>
<feature type="transmembrane region" description="Helical" evidence="10">
    <location>
        <begin position="101"/>
        <end position="120"/>
    </location>
</feature>
<evidence type="ECO:0000256" key="4">
    <source>
        <dbReference type="ARBA" id="ARBA00022679"/>
    </source>
</evidence>
<evidence type="ECO:0000256" key="6">
    <source>
        <dbReference type="ARBA" id="ARBA00022777"/>
    </source>
</evidence>
<keyword evidence="10" id="KW-0812">Transmembrane</keyword>
<keyword evidence="5" id="KW-0547">Nucleotide-binding</keyword>
<evidence type="ECO:0000256" key="1">
    <source>
        <dbReference type="ARBA" id="ARBA00000085"/>
    </source>
</evidence>
<dbReference type="InterPro" id="IPR011712">
    <property type="entry name" value="Sig_transdc_His_kin_sub3_dim/P"/>
</dbReference>
<gene>
    <name evidence="13" type="ORF">ACFQZM_28335</name>
</gene>
<feature type="transmembrane region" description="Helical" evidence="10">
    <location>
        <begin position="522"/>
        <end position="543"/>
    </location>
</feature>
<feature type="transmembrane region" description="Helical" evidence="10">
    <location>
        <begin position="32"/>
        <end position="49"/>
    </location>
</feature>
<dbReference type="InterPro" id="IPR036890">
    <property type="entry name" value="HATPase_C_sf"/>
</dbReference>
<keyword evidence="10" id="KW-1133">Transmembrane helix</keyword>
<dbReference type="PANTHER" id="PTHR24421:SF10">
    <property type="entry name" value="NITRATE_NITRITE SENSOR PROTEIN NARQ"/>
    <property type="match status" value="1"/>
</dbReference>
<proteinExistence type="predicted"/>
<evidence type="ECO:0000313" key="14">
    <source>
        <dbReference type="Proteomes" id="UP001597063"/>
    </source>
</evidence>
<comment type="caution">
    <text evidence="13">The sequence shown here is derived from an EMBL/GenBank/DDBJ whole genome shotgun (WGS) entry which is preliminary data.</text>
</comment>
<keyword evidence="8" id="KW-0902">Two-component regulatory system</keyword>
<dbReference type="Gene3D" id="1.20.5.1930">
    <property type="match status" value="1"/>
</dbReference>
<evidence type="ECO:0000256" key="5">
    <source>
        <dbReference type="ARBA" id="ARBA00022741"/>
    </source>
</evidence>
<evidence type="ECO:0000259" key="12">
    <source>
        <dbReference type="Pfam" id="PF23539"/>
    </source>
</evidence>
<dbReference type="EC" id="2.7.13.3" evidence="2"/>
<dbReference type="GO" id="GO:0016301">
    <property type="term" value="F:kinase activity"/>
    <property type="evidence" value="ECO:0007669"/>
    <property type="project" value="UniProtKB-KW"/>
</dbReference>
<dbReference type="InterPro" id="IPR050482">
    <property type="entry name" value="Sensor_HK_TwoCompSys"/>
</dbReference>
<dbReference type="InterPro" id="IPR055558">
    <property type="entry name" value="DUF7134"/>
</dbReference>
<evidence type="ECO:0000256" key="9">
    <source>
        <dbReference type="SAM" id="Coils"/>
    </source>
</evidence>
<evidence type="ECO:0000256" key="2">
    <source>
        <dbReference type="ARBA" id="ARBA00012438"/>
    </source>
</evidence>
<feature type="transmembrane region" description="Helical" evidence="10">
    <location>
        <begin position="462"/>
        <end position="481"/>
    </location>
</feature>
<dbReference type="SUPFAM" id="SSF55874">
    <property type="entry name" value="ATPase domain of HSP90 chaperone/DNA topoisomerase II/histidine kinase"/>
    <property type="match status" value="1"/>
</dbReference>
<keyword evidence="3" id="KW-0597">Phosphoprotein</keyword>
<keyword evidence="4" id="KW-0808">Transferase</keyword>
<feature type="transmembrane region" description="Helical" evidence="10">
    <location>
        <begin position="56"/>
        <end position="73"/>
    </location>
</feature>
<feature type="domain" description="DUF7134" evidence="12">
    <location>
        <begin position="11"/>
        <end position="149"/>
    </location>
</feature>
<feature type="transmembrane region" description="Helical" evidence="10">
    <location>
        <begin position="493"/>
        <end position="510"/>
    </location>
</feature>
<comment type="catalytic activity">
    <reaction evidence="1">
        <text>ATP + protein L-histidine = ADP + protein N-phospho-L-histidine.</text>
        <dbReference type="EC" id="2.7.13.3"/>
    </reaction>
</comment>
<sequence length="641" mass="65566">MADFAVPALLMAVQIGGSWALAELSDVRAGQGRWMAMIACVVLANAALIWRRTAPVPVLAAAVAFSALGVLAMGTTDTLASGVADAVALYSLAVHRDRRAAMIGCLVAGAVGLGAVAPLLTTVADSLLNTVLGVLYYVLVTALGQLRRQYKRRRAALAAQLAETERARRAAAGAERERLARDLHDVAGHHLSAVVVHSGAVARTGDPALVRGALAAAADTGREVLTALSRLVDVMGPADPGAGEGGLGTLLPQLCEGLSRLGVPVALAFEGRARRLRPEVGTAAYRVVQESLTNAMRYAPGAAVAVEVRYVPGAVEVAVVNEAPRDDGGVPALGTGRGIGGMRERAEALGGTLDAGPSGGGWAVRAVLPTSPAGRRGPGWPEVLDAAVVGLCASVPPLLAFTPPDPILGGASRGTAALVIALLLVRGVPLWWRRRAPYPALAALAAIDSACALAVGPHVPELLGLLLIGSPAEMVAVYAVAGHARRGRPTWPAPFLGALPWAVTFTVALATDPGAERTPVLVPFALLASGVFGVLVLLPFWAWGKAVTGRGRGWEATALETVAARRGEAAQAERDRVALGLRATVLDHTARMVRAAEAGLAGTSGTSGTEADGPAALAAVTEHARAALLDMRALLDALEEE</sequence>